<comment type="catalytic activity">
    <reaction evidence="12">
        <text>5-phospho-beta-D-ribosylamine + glycine + ATP = N(1)-(5-phospho-beta-D-ribosyl)glycinamide + ADP + phosphate + H(+)</text>
        <dbReference type="Rhea" id="RHEA:17453"/>
        <dbReference type="ChEBI" id="CHEBI:15378"/>
        <dbReference type="ChEBI" id="CHEBI:30616"/>
        <dbReference type="ChEBI" id="CHEBI:43474"/>
        <dbReference type="ChEBI" id="CHEBI:57305"/>
        <dbReference type="ChEBI" id="CHEBI:58681"/>
        <dbReference type="ChEBI" id="CHEBI:143788"/>
        <dbReference type="ChEBI" id="CHEBI:456216"/>
        <dbReference type="EC" id="6.3.4.13"/>
    </reaction>
</comment>
<dbReference type="FunFam" id="3.90.600.10:FF:000001">
    <property type="entry name" value="Trifunctional purine biosynthetic protein adenosine-3"/>
    <property type="match status" value="1"/>
</dbReference>
<comment type="cofactor">
    <cofactor evidence="2">
        <name>Mg(2+)</name>
        <dbReference type="ChEBI" id="CHEBI:18420"/>
    </cofactor>
</comment>
<dbReference type="UniPathway" id="UPA00074">
    <property type="reaction ID" value="UER00125"/>
</dbReference>
<dbReference type="GO" id="GO:0005524">
    <property type="term" value="F:ATP binding"/>
    <property type="evidence" value="ECO:0007669"/>
    <property type="project" value="UniProtKB-UniRule"/>
</dbReference>
<dbReference type="SUPFAM" id="SSF51246">
    <property type="entry name" value="Rudiment single hybrid motif"/>
    <property type="match status" value="1"/>
</dbReference>
<evidence type="ECO:0000256" key="5">
    <source>
        <dbReference type="ARBA" id="ARBA00022598"/>
    </source>
</evidence>
<name>E4U462_OCEP5</name>
<dbReference type="HOGENOM" id="CLU_027420_3_0_0"/>
<evidence type="ECO:0000256" key="12">
    <source>
        <dbReference type="HAMAP-Rule" id="MF_00138"/>
    </source>
</evidence>
<dbReference type="Proteomes" id="UP000008722">
    <property type="component" value="Chromosome"/>
</dbReference>
<dbReference type="EC" id="6.3.4.13" evidence="4 12"/>
<proteinExistence type="inferred from homology"/>
<evidence type="ECO:0000256" key="8">
    <source>
        <dbReference type="ARBA" id="ARBA00022840"/>
    </source>
</evidence>
<dbReference type="SMART" id="SM01210">
    <property type="entry name" value="GARS_C"/>
    <property type="match status" value="1"/>
</dbReference>
<evidence type="ECO:0000256" key="1">
    <source>
        <dbReference type="ARBA" id="ARBA00001936"/>
    </source>
</evidence>
<dbReference type="SUPFAM" id="SSF56059">
    <property type="entry name" value="Glutathione synthetase ATP-binding domain-like"/>
    <property type="match status" value="1"/>
</dbReference>
<dbReference type="OrthoDB" id="9807240at2"/>
<gene>
    <name evidence="12" type="primary">purD</name>
    <name evidence="15" type="ordered locus">Ocepr_0689</name>
</gene>
<dbReference type="InterPro" id="IPR020560">
    <property type="entry name" value="PRibGlycinamide_synth_C-dom"/>
</dbReference>
<dbReference type="KEGG" id="opr:Ocepr_0689"/>
<evidence type="ECO:0000313" key="16">
    <source>
        <dbReference type="Proteomes" id="UP000008722"/>
    </source>
</evidence>
<keyword evidence="7 12" id="KW-0658">Purine biosynthesis</keyword>
<keyword evidence="8 13" id="KW-0067">ATP-binding</keyword>
<reference evidence="15 16" key="2">
    <citation type="journal article" date="2011" name="Stand. Genomic Sci.">
        <title>Complete genome sequence of Oceanithermus profundus type strain (506).</title>
        <authorList>
            <person name="Pati A."/>
            <person name="Zhang X."/>
            <person name="Lapidus A."/>
            <person name="Nolan M."/>
            <person name="Lucas S."/>
            <person name="Del Rio T.G."/>
            <person name="Tice H."/>
            <person name="Cheng J.F."/>
            <person name="Tapia R."/>
            <person name="Han C."/>
            <person name="Goodwin L."/>
            <person name="Pitluck S."/>
            <person name="Liolios K."/>
            <person name="Pagani I."/>
            <person name="Ivanova N."/>
            <person name="Mavromatis K."/>
            <person name="Chen A."/>
            <person name="Palaniappan K."/>
            <person name="Hauser L."/>
            <person name="Jeffries C.D."/>
            <person name="Brambilla E.M."/>
            <person name="Rohl A."/>
            <person name="Mwirichia R."/>
            <person name="Rohde M."/>
            <person name="Tindall B.J."/>
            <person name="Sikorski J."/>
            <person name="Wirth R."/>
            <person name="Goker M."/>
            <person name="Woyke T."/>
            <person name="Detter J.C."/>
            <person name="Bristow J."/>
            <person name="Eisen J.A."/>
            <person name="Markowitz V."/>
            <person name="Hugenholtz P."/>
            <person name="Kyrpides N.C."/>
            <person name="Klenk H.P."/>
            <person name="Land M."/>
        </authorList>
    </citation>
    <scope>NUCLEOTIDE SEQUENCE [LARGE SCALE GENOMIC DNA]</scope>
    <source>
        <strain evidence="16">DSM 14977 / NBRC 100410 / VKM B-2274 / 506</strain>
    </source>
</reference>
<dbReference type="HAMAP" id="MF_00138">
    <property type="entry name" value="GARS"/>
    <property type="match status" value="1"/>
</dbReference>
<dbReference type="NCBIfam" id="TIGR00877">
    <property type="entry name" value="purD"/>
    <property type="match status" value="1"/>
</dbReference>
<dbReference type="InterPro" id="IPR020562">
    <property type="entry name" value="PRibGlycinamide_synth_N"/>
</dbReference>
<comment type="similarity">
    <text evidence="9 12">Belongs to the GARS family.</text>
</comment>
<dbReference type="STRING" id="670487.Ocepr_0689"/>
<dbReference type="GO" id="GO:0004637">
    <property type="term" value="F:phosphoribosylamine-glycine ligase activity"/>
    <property type="evidence" value="ECO:0007669"/>
    <property type="project" value="UniProtKB-UniRule"/>
</dbReference>
<comment type="cofactor">
    <cofactor evidence="1">
        <name>Mn(2+)</name>
        <dbReference type="ChEBI" id="CHEBI:29035"/>
    </cofactor>
</comment>
<dbReference type="InterPro" id="IPR037123">
    <property type="entry name" value="PRibGlycinamide_synth_C_sf"/>
</dbReference>
<evidence type="ECO:0000256" key="6">
    <source>
        <dbReference type="ARBA" id="ARBA00022741"/>
    </source>
</evidence>
<keyword evidence="6 13" id="KW-0547">Nucleotide-binding</keyword>
<dbReference type="SMART" id="SM01209">
    <property type="entry name" value="GARS_A"/>
    <property type="match status" value="1"/>
</dbReference>
<dbReference type="Gene3D" id="3.40.50.20">
    <property type="match status" value="1"/>
</dbReference>
<evidence type="ECO:0000256" key="2">
    <source>
        <dbReference type="ARBA" id="ARBA00001946"/>
    </source>
</evidence>
<comment type="pathway">
    <text evidence="3 12">Purine metabolism; IMP biosynthesis via de novo pathway; N(1)-(5-phospho-D-ribosyl)glycinamide from 5-phospho-alpha-D-ribose 1-diphosphate: step 2/2.</text>
</comment>
<accession>E4U462</accession>
<dbReference type="InterPro" id="IPR011761">
    <property type="entry name" value="ATP-grasp"/>
</dbReference>
<dbReference type="Gene3D" id="3.30.470.20">
    <property type="entry name" value="ATP-grasp fold, B domain"/>
    <property type="match status" value="1"/>
</dbReference>
<evidence type="ECO:0000256" key="13">
    <source>
        <dbReference type="PROSITE-ProRule" id="PRU00409"/>
    </source>
</evidence>
<dbReference type="PROSITE" id="PS00184">
    <property type="entry name" value="GARS"/>
    <property type="match status" value="1"/>
</dbReference>
<keyword evidence="16" id="KW-1185">Reference proteome</keyword>
<dbReference type="Pfam" id="PF01071">
    <property type="entry name" value="GARS_A"/>
    <property type="match status" value="1"/>
</dbReference>
<organism evidence="15 16">
    <name type="scientific">Oceanithermus profundus (strain DSM 14977 / NBRC 100410 / VKM B-2274 / 506)</name>
    <dbReference type="NCBI Taxonomy" id="670487"/>
    <lineage>
        <taxon>Bacteria</taxon>
        <taxon>Thermotogati</taxon>
        <taxon>Deinococcota</taxon>
        <taxon>Deinococci</taxon>
        <taxon>Thermales</taxon>
        <taxon>Thermaceae</taxon>
        <taxon>Oceanithermus</taxon>
    </lineage>
</organism>
<dbReference type="Gene3D" id="3.90.600.10">
    <property type="entry name" value="Phosphoribosylglycinamide synthetase, C-terminal domain"/>
    <property type="match status" value="1"/>
</dbReference>
<dbReference type="Gene3D" id="3.30.1490.20">
    <property type="entry name" value="ATP-grasp fold, A domain"/>
    <property type="match status" value="1"/>
</dbReference>
<reference evidence="16" key="1">
    <citation type="submission" date="2010-11" db="EMBL/GenBank/DDBJ databases">
        <title>The complete sequence of chromosome of Oceanithermus profundus DSM 14977.</title>
        <authorList>
            <consortium name="US DOE Joint Genome Institute (JGI-PGF)"/>
            <person name="Lucas S."/>
            <person name="Copeland A."/>
            <person name="Lapidus A."/>
            <person name="Bruce D."/>
            <person name="Goodwin L."/>
            <person name="Pitluck S."/>
            <person name="Kyrpides N."/>
            <person name="Mavromatis K."/>
            <person name="Pagani I."/>
            <person name="Ivanova N."/>
            <person name="Zhang X."/>
            <person name="Brettin T."/>
            <person name="Detter J.C."/>
            <person name="Tapia R."/>
            <person name="Han C."/>
            <person name="Land M."/>
            <person name="Hauser L."/>
            <person name="Markowitz V."/>
            <person name="Cheng J.-F."/>
            <person name="Hugenholtz P."/>
            <person name="Woyke T."/>
            <person name="Wu D."/>
            <person name="Tindall B."/>
            <person name="Faehnrich R."/>
            <person name="Brambilla E."/>
            <person name="Klenk H.-P."/>
            <person name="Eisen J.A."/>
        </authorList>
    </citation>
    <scope>NUCLEOTIDE SEQUENCE [LARGE SCALE GENOMIC DNA]</scope>
    <source>
        <strain evidence="16">DSM 14977 / NBRC 100410 / VKM B-2274 / 506</strain>
    </source>
</reference>
<dbReference type="AlphaFoldDB" id="E4U462"/>
<evidence type="ECO:0000256" key="3">
    <source>
        <dbReference type="ARBA" id="ARBA00005174"/>
    </source>
</evidence>
<evidence type="ECO:0000256" key="4">
    <source>
        <dbReference type="ARBA" id="ARBA00013255"/>
    </source>
</evidence>
<dbReference type="InterPro" id="IPR020561">
    <property type="entry name" value="PRibGlycinamid_synth_ATP-grasp"/>
</dbReference>
<evidence type="ECO:0000256" key="11">
    <source>
        <dbReference type="ARBA" id="ARBA00042864"/>
    </source>
</evidence>
<dbReference type="InterPro" id="IPR016185">
    <property type="entry name" value="PreATP-grasp_dom_sf"/>
</dbReference>
<evidence type="ECO:0000256" key="7">
    <source>
        <dbReference type="ARBA" id="ARBA00022755"/>
    </source>
</evidence>
<dbReference type="SUPFAM" id="SSF52440">
    <property type="entry name" value="PreATP-grasp domain"/>
    <property type="match status" value="1"/>
</dbReference>
<dbReference type="EMBL" id="CP002361">
    <property type="protein sequence ID" value="ADR36147.1"/>
    <property type="molecule type" value="Genomic_DNA"/>
</dbReference>
<evidence type="ECO:0000313" key="15">
    <source>
        <dbReference type="EMBL" id="ADR36147.1"/>
    </source>
</evidence>
<dbReference type="GO" id="GO:0046872">
    <property type="term" value="F:metal ion binding"/>
    <property type="evidence" value="ECO:0007669"/>
    <property type="project" value="InterPro"/>
</dbReference>
<evidence type="ECO:0000256" key="10">
    <source>
        <dbReference type="ARBA" id="ARBA00042242"/>
    </source>
</evidence>
<dbReference type="GO" id="GO:0009113">
    <property type="term" value="P:purine nucleobase biosynthetic process"/>
    <property type="evidence" value="ECO:0007669"/>
    <property type="project" value="InterPro"/>
</dbReference>
<dbReference type="InterPro" id="IPR011054">
    <property type="entry name" value="Rudment_hybrid_motif"/>
</dbReference>
<dbReference type="InterPro" id="IPR013815">
    <property type="entry name" value="ATP_grasp_subdomain_1"/>
</dbReference>
<dbReference type="PANTHER" id="PTHR43472:SF1">
    <property type="entry name" value="PHOSPHORIBOSYLAMINE--GLYCINE LIGASE, CHLOROPLASTIC"/>
    <property type="match status" value="1"/>
</dbReference>
<dbReference type="GO" id="GO:0006189">
    <property type="term" value="P:'de novo' IMP biosynthetic process"/>
    <property type="evidence" value="ECO:0007669"/>
    <property type="project" value="UniProtKB-UniRule"/>
</dbReference>
<protein>
    <recommendedName>
        <fullName evidence="4 12">Phosphoribosylamine--glycine ligase</fullName>
        <ecNumber evidence="4 12">6.3.4.13</ecNumber>
    </recommendedName>
    <alternativeName>
        <fullName evidence="12">GARS</fullName>
    </alternativeName>
    <alternativeName>
        <fullName evidence="10 12">Glycinamide ribonucleotide synthetase</fullName>
    </alternativeName>
    <alternativeName>
        <fullName evidence="11 12">Phosphoribosylglycinamide synthetase</fullName>
    </alternativeName>
</protein>
<evidence type="ECO:0000256" key="9">
    <source>
        <dbReference type="ARBA" id="ARBA00038345"/>
    </source>
</evidence>
<sequence length="427" mass="44033">MAEVLVVGGGGREHALAWALAGSPEVTRVYVAPGNAGTVGPAGDGRAEMERVPLAADDLEGLTAFAARRGVALTVVGPEAPLAAGLVDRFAEAGLAVFGPRREAARIEASKAFAKALMDEAGVPTASWRAFDRAEAALAHLEATPAPWVVKASGLAAGKGVLVTDDYEEARAFVQGLFAGRFGAAGRRVVIEAYLEGPELSVFAVAAGERFVLLPPARDYKRIYEGGLGPNTGGMGALAPVALPPGLLEEVGRTVIAPTLAALAARGAPYLGVLYAGLKLTPAGPKVLEFNARFGDPETQAVLPLLQSDLYRLLMDAVEGRPDAAPLRSAGAALAVVLAAPGYPGAYPKGLPVEGLEQAEALPGVHVFHAGTERAGGRVVTAGGRVLAVVGRADTPEQARTRAYAAVRRVHFEGMHYRRDIGTEVVG</sequence>
<dbReference type="Pfam" id="PF02843">
    <property type="entry name" value="GARS_C"/>
    <property type="match status" value="1"/>
</dbReference>
<keyword evidence="5 12" id="KW-0436">Ligase</keyword>
<dbReference type="InterPro" id="IPR020559">
    <property type="entry name" value="PRibGlycinamide_synth_CS"/>
</dbReference>
<dbReference type="eggNOG" id="COG0151">
    <property type="taxonomic scope" value="Bacteria"/>
</dbReference>
<dbReference type="InterPro" id="IPR000115">
    <property type="entry name" value="PRibGlycinamide_synth"/>
</dbReference>
<dbReference type="RefSeq" id="WP_013457317.1">
    <property type="nucleotide sequence ID" value="NC_014761.1"/>
</dbReference>
<dbReference type="Pfam" id="PF02844">
    <property type="entry name" value="GARS_N"/>
    <property type="match status" value="1"/>
</dbReference>
<dbReference type="PROSITE" id="PS50975">
    <property type="entry name" value="ATP_GRASP"/>
    <property type="match status" value="1"/>
</dbReference>
<dbReference type="PANTHER" id="PTHR43472">
    <property type="entry name" value="PHOSPHORIBOSYLAMINE--GLYCINE LIGASE"/>
    <property type="match status" value="1"/>
</dbReference>
<evidence type="ECO:0000259" key="14">
    <source>
        <dbReference type="PROSITE" id="PS50975"/>
    </source>
</evidence>
<feature type="domain" description="ATP-grasp" evidence="14">
    <location>
        <begin position="115"/>
        <end position="319"/>
    </location>
</feature>